<dbReference type="AlphaFoldDB" id="A0A6G7WJD3"/>
<gene>
    <name evidence="5" type="ORF">G7058_10225</name>
</gene>
<feature type="domain" description="HotDog ACOT-type" evidence="4">
    <location>
        <begin position="10"/>
        <end position="122"/>
    </location>
</feature>
<reference evidence="5 6" key="1">
    <citation type="journal article" date="2017" name="Int. J. Syst. Evol. Microbiol.">
        <title>Jeotgalibaca porci sp. nov. and Jeotgalibaca arthritidis sp. nov., isolated from pigs, and emended description of the genus Jeotgalibaca.</title>
        <authorList>
            <person name="Zamora L."/>
            <person name="Perez-Sancho M."/>
            <person name="Dominguez L."/>
            <person name="Fernandez-Garayzabal J.F."/>
            <person name="Vela A.I."/>
        </authorList>
    </citation>
    <scope>NUCLEOTIDE SEQUENCE [LARGE SCALE GENOMIC DNA]</scope>
    <source>
        <strain evidence="5 6">CCUG 69148</strain>
    </source>
</reference>
<evidence type="ECO:0000313" key="5">
    <source>
        <dbReference type="EMBL" id="QIK52390.1"/>
    </source>
</evidence>
<organism evidence="5 6">
    <name type="scientific">Jeotgalibaca porci</name>
    <dbReference type="NCBI Taxonomy" id="1868793"/>
    <lineage>
        <taxon>Bacteria</taxon>
        <taxon>Bacillati</taxon>
        <taxon>Bacillota</taxon>
        <taxon>Bacilli</taxon>
        <taxon>Lactobacillales</taxon>
        <taxon>Carnobacteriaceae</taxon>
        <taxon>Jeotgalibaca</taxon>
    </lineage>
</organism>
<dbReference type="SUPFAM" id="SSF54637">
    <property type="entry name" value="Thioesterase/thiol ester dehydrase-isomerase"/>
    <property type="match status" value="1"/>
</dbReference>
<dbReference type="CDD" id="cd03442">
    <property type="entry name" value="BFIT_BACH"/>
    <property type="match status" value="1"/>
</dbReference>
<name>A0A6G7WJD3_9LACT</name>
<dbReference type="InterPro" id="IPR040170">
    <property type="entry name" value="Cytosol_ACT"/>
</dbReference>
<dbReference type="InterPro" id="IPR006683">
    <property type="entry name" value="Thioestr_dom"/>
</dbReference>
<evidence type="ECO:0000256" key="2">
    <source>
        <dbReference type="ARBA" id="ARBA00022801"/>
    </source>
</evidence>
<dbReference type="GO" id="GO:0009062">
    <property type="term" value="P:fatty acid catabolic process"/>
    <property type="evidence" value="ECO:0007669"/>
    <property type="project" value="TreeGrafter"/>
</dbReference>
<dbReference type="RefSeq" id="WP_166063430.1">
    <property type="nucleotide sequence ID" value="NZ_CP049889.1"/>
</dbReference>
<dbReference type="PANTHER" id="PTHR11049">
    <property type="entry name" value="ACYL COENZYME A THIOESTER HYDROLASE"/>
    <property type="match status" value="1"/>
</dbReference>
<evidence type="ECO:0000313" key="6">
    <source>
        <dbReference type="Proteomes" id="UP000501830"/>
    </source>
</evidence>
<dbReference type="EMBL" id="CP049889">
    <property type="protein sequence ID" value="QIK52390.1"/>
    <property type="molecule type" value="Genomic_DNA"/>
</dbReference>
<dbReference type="InterPro" id="IPR029069">
    <property type="entry name" value="HotDog_dom_sf"/>
</dbReference>
<dbReference type="GO" id="GO:0052816">
    <property type="term" value="F:long-chain fatty acyl-CoA hydrolase activity"/>
    <property type="evidence" value="ECO:0007669"/>
    <property type="project" value="TreeGrafter"/>
</dbReference>
<dbReference type="Pfam" id="PF03061">
    <property type="entry name" value="4HBT"/>
    <property type="match status" value="1"/>
</dbReference>
<accession>A0A6G7WJD3</accession>
<dbReference type="PANTHER" id="PTHR11049:SF24">
    <property type="entry name" value="CYTOSOLIC ACYL COENZYME A THIOESTER HYDROLASE"/>
    <property type="match status" value="1"/>
</dbReference>
<dbReference type="GO" id="GO:0006637">
    <property type="term" value="P:acyl-CoA metabolic process"/>
    <property type="evidence" value="ECO:0007669"/>
    <property type="project" value="TreeGrafter"/>
</dbReference>
<evidence type="ECO:0000259" key="4">
    <source>
        <dbReference type="PROSITE" id="PS51770"/>
    </source>
</evidence>
<proteinExistence type="inferred from homology"/>
<keyword evidence="6" id="KW-1185">Reference proteome</keyword>
<dbReference type="Gene3D" id="3.10.129.10">
    <property type="entry name" value="Hotdog Thioesterase"/>
    <property type="match status" value="1"/>
</dbReference>
<evidence type="ECO:0000256" key="1">
    <source>
        <dbReference type="ARBA" id="ARBA00010458"/>
    </source>
</evidence>
<dbReference type="Proteomes" id="UP000501830">
    <property type="component" value="Chromosome"/>
</dbReference>
<dbReference type="KEGG" id="jpo:G7058_10225"/>
<keyword evidence="2 3" id="KW-0378">Hydrolase</keyword>
<dbReference type="GO" id="GO:0005829">
    <property type="term" value="C:cytosol"/>
    <property type="evidence" value="ECO:0007669"/>
    <property type="project" value="TreeGrafter"/>
</dbReference>
<dbReference type="PROSITE" id="PS51770">
    <property type="entry name" value="HOTDOG_ACOT"/>
    <property type="match status" value="1"/>
</dbReference>
<protein>
    <recommendedName>
        <fullName evidence="4">HotDog ACOT-type domain-containing protein</fullName>
    </recommendedName>
</protein>
<comment type="similarity">
    <text evidence="1">Belongs to the acyl coenzyme A hydrolase family.</text>
</comment>
<dbReference type="GeneID" id="94553661"/>
<sequence>MVNKETRTCNQTRNIRSEIIVDRHLNDKDTYYGGDIMAHFDSAGGGAIFNFIRKASFTATVDEMTFVSPVYKSEQIYVEAFVSGAGTSSVEVFTKLIASNLKTFEKRLAAYAFLTYVVQDRNNPEFTMPILVPESEEEITICEGYAKRREINLEKRKQGKKIKDVIQLTPIWEQR</sequence>
<evidence type="ECO:0000256" key="3">
    <source>
        <dbReference type="PROSITE-ProRule" id="PRU01106"/>
    </source>
</evidence>
<dbReference type="InterPro" id="IPR033120">
    <property type="entry name" value="HOTDOG_ACOT"/>
</dbReference>